<reference evidence="1 2" key="1">
    <citation type="submission" date="2016-05" db="EMBL/GenBank/DDBJ databases">
        <title>Non-Contiguous Finished Genome Sequence of Streptomyces parvulus 2297 Integrated Site-Specifically with Actinophage R4.</title>
        <authorList>
            <person name="Nishizawa T."/>
            <person name="Miura T."/>
            <person name="Harada C."/>
            <person name="Guo Y."/>
            <person name="Narisawa K."/>
            <person name="Ohta H."/>
            <person name="Takahashi H."/>
            <person name="Shirai M."/>
        </authorList>
    </citation>
    <scope>NUCLEOTIDE SEQUENCE [LARGE SCALE GENOMIC DNA]</scope>
    <source>
        <strain evidence="1 2">2297</strain>
    </source>
</reference>
<organism evidence="1 2">
    <name type="scientific">Streptomyces parvulus</name>
    <dbReference type="NCBI Taxonomy" id="146923"/>
    <lineage>
        <taxon>Bacteria</taxon>
        <taxon>Bacillati</taxon>
        <taxon>Actinomycetota</taxon>
        <taxon>Actinomycetes</taxon>
        <taxon>Kitasatosporales</taxon>
        <taxon>Streptomycetaceae</taxon>
        <taxon>Streptomyces</taxon>
    </lineage>
</organism>
<name>A0A191UXJ9_9ACTN</name>
<sequence>MVTHTEVGQALDRVIEVLAGVSEDETPAALCCGGRRFEACPAVPVPSRRTRLPGPGAAGIVSQVEWV</sequence>
<dbReference type="Proteomes" id="UP000078468">
    <property type="component" value="Chromosome"/>
</dbReference>
<protein>
    <submittedName>
        <fullName evidence="1">Uncharacterized protein</fullName>
    </submittedName>
</protein>
<evidence type="ECO:0000313" key="2">
    <source>
        <dbReference type="Proteomes" id="UP000078468"/>
    </source>
</evidence>
<dbReference type="EMBL" id="CP015866">
    <property type="protein sequence ID" value="ANJ07481.1"/>
    <property type="molecule type" value="Genomic_DNA"/>
</dbReference>
<proteinExistence type="predicted"/>
<dbReference type="AlphaFoldDB" id="A0A191UXJ9"/>
<gene>
    <name evidence="1" type="ORF">Spa2297_10995</name>
</gene>
<accession>A0A191UXJ9</accession>
<evidence type="ECO:0000313" key="1">
    <source>
        <dbReference type="EMBL" id="ANJ07481.1"/>
    </source>
</evidence>
<dbReference type="KEGG" id="spav:Spa2297_10995"/>